<accession>A0A816HTI8</accession>
<evidence type="ECO:0000313" key="3">
    <source>
        <dbReference type="EMBL" id="CAF1691459.1"/>
    </source>
</evidence>
<sequence length="106" mass="11863">MLFVVVHLLIFSSIFSPTALHSIIDSKPLSPSSNVHVDIVNSMAASLQAHSRQFHSSWRDYCILYLMVVVNGLLALTCCGLVFFCFYRRILVRLQRAPAPPRGTVT</sequence>
<reference evidence="3" key="1">
    <citation type="submission" date="2021-02" db="EMBL/GenBank/DDBJ databases">
        <authorList>
            <person name="Nowell W R."/>
        </authorList>
    </citation>
    <scope>NUCLEOTIDE SEQUENCE</scope>
</reference>
<keyword evidence="1" id="KW-1133">Transmembrane helix</keyword>
<organism evidence="3 4">
    <name type="scientific">Adineta ricciae</name>
    <name type="common">Rotifer</name>
    <dbReference type="NCBI Taxonomy" id="249248"/>
    <lineage>
        <taxon>Eukaryota</taxon>
        <taxon>Metazoa</taxon>
        <taxon>Spiralia</taxon>
        <taxon>Gnathifera</taxon>
        <taxon>Rotifera</taxon>
        <taxon>Eurotatoria</taxon>
        <taxon>Bdelloidea</taxon>
        <taxon>Adinetida</taxon>
        <taxon>Adinetidae</taxon>
        <taxon>Adineta</taxon>
    </lineage>
</organism>
<keyword evidence="2" id="KW-0732">Signal</keyword>
<keyword evidence="4" id="KW-1185">Reference proteome</keyword>
<gene>
    <name evidence="3" type="ORF">XAT740_LOCUS64201</name>
</gene>
<feature type="transmembrane region" description="Helical" evidence="1">
    <location>
        <begin position="63"/>
        <end position="87"/>
    </location>
</feature>
<keyword evidence="1" id="KW-0812">Transmembrane</keyword>
<feature type="chain" id="PRO_5032819204" evidence="2">
    <location>
        <begin position="21"/>
        <end position="106"/>
    </location>
</feature>
<dbReference type="AlphaFoldDB" id="A0A816HTI8"/>
<comment type="caution">
    <text evidence="3">The sequence shown here is derived from an EMBL/GenBank/DDBJ whole genome shotgun (WGS) entry which is preliminary data.</text>
</comment>
<evidence type="ECO:0000313" key="4">
    <source>
        <dbReference type="Proteomes" id="UP000663828"/>
    </source>
</evidence>
<evidence type="ECO:0000256" key="1">
    <source>
        <dbReference type="SAM" id="Phobius"/>
    </source>
</evidence>
<dbReference type="Proteomes" id="UP000663828">
    <property type="component" value="Unassembled WGS sequence"/>
</dbReference>
<name>A0A816HTI8_ADIRI</name>
<keyword evidence="1" id="KW-0472">Membrane</keyword>
<evidence type="ECO:0000256" key="2">
    <source>
        <dbReference type="SAM" id="SignalP"/>
    </source>
</evidence>
<dbReference type="EMBL" id="CAJNOR010021636">
    <property type="protein sequence ID" value="CAF1691459.1"/>
    <property type="molecule type" value="Genomic_DNA"/>
</dbReference>
<protein>
    <submittedName>
        <fullName evidence="3">Uncharacterized protein</fullName>
    </submittedName>
</protein>
<proteinExistence type="predicted"/>
<feature type="signal peptide" evidence="2">
    <location>
        <begin position="1"/>
        <end position="20"/>
    </location>
</feature>